<keyword evidence="3" id="KW-1185">Reference proteome</keyword>
<dbReference type="Pfam" id="PF07491">
    <property type="entry name" value="PPI_Ypi1"/>
    <property type="match status" value="1"/>
</dbReference>
<comment type="caution">
    <text evidence="2">The sequence shown here is derived from an EMBL/GenBank/DDBJ whole genome shotgun (WGS) entry which is preliminary data.</text>
</comment>
<feature type="compositionally biased region" description="Basic residues" evidence="1">
    <location>
        <begin position="127"/>
        <end position="140"/>
    </location>
</feature>
<dbReference type="AlphaFoldDB" id="A0AAD3DCW5"/>
<evidence type="ECO:0000313" key="3">
    <source>
        <dbReference type="Proteomes" id="UP001054902"/>
    </source>
</evidence>
<evidence type="ECO:0000256" key="1">
    <source>
        <dbReference type="SAM" id="MobiDB-lite"/>
    </source>
</evidence>
<dbReference type="EMBL" id="BLLK01000069">
    <property type="protein sequence ID" value="GFH61050.1"/>
    <property type="molecule type" value="Genomic_DNA"/>
</dbReference>
<sequence>MDIQQIDTNMVPANNNVASGDTGGQAGNEQQAFSSATVTITQTATTTENSTNEEDILPLTLRARPQVTWDQNVIDNEGLGRKSSKRCCIFHKQREFGESSTDSSDNNDSDDSESSSSSGGGFPSERRRPKKKKDRRKIARPKQGNQKVPDAQRYHA</sequence>
<evidence type="ECO:0000313" key="2">
    <source>
        <dbReference type="EMBL" id="GFH61050.1"/>
    </source>
</evidence>
<dbReference type="GO" id="GO:0004865">
    <property type="term" value="F:protein serine/threonine phosphatase inhibitor activity"/>
    <property type="evidence" value="ECO:0007669"/>
    <property type="project" value="InterPro"/>
</dbReference>
<accession>A0AAD3DCW5</accession>
<dbReference type="InterPro" id="IPR011107">
    <property type="entry name" value="PPI_Ypi1"/>
</dbReference>
<reference evidence="2 3" key="1">
    <citation type="journal article" date="2021" name="Sci. Rep.">
        <title>The genome of the diatom Chaetoceros tenuissimus carries an ancient integrated fragment of an extant virus.</title>
        <authorList>
            <person name="Hongo Y."/>
            <person name="Kimura K."/>
            <person name="Takaki Y."/>
            <person name="Yoshida Y."/>
            <person name="Baba S."/>
            <person name="Kobayashi G."/>
            <person name="Nagasaki K."/>
            <person name="Hano T."/>
            <person name="Tomaru Y."/>
        </authorList>
    </citation>
    <scope>NUCLEOTIDE SEQUENCE [LARGE SCALE GENOMIC DNA]</scope>
    <source>
        <strain evidence="2 3">NIES-3715</strain>
    </source>
</reference>
<dbReference type="PANTHER" id="PTHR20835">
    <property type="entry name" value="E3 UBIQUITIN-PROTEIN LIGASE PPP1R11-RELATED"/>
    <property type="match status" value="1"/>
</dbReference>
<organism evidence="2 3">
    <name type="scientific">Chaetoceros tenuissimus</name>
    <dbReference type="NCBI Taxonomy" id="426638"/>
    <lineage>
        <taxon>Eukaryota</taxon>
        <taxon>Sar</taxon>
        <taxon>Stramenopiles</taxon>
        <taxon>Ochrophyta</taxon>
        <taxon>Bacillariophyta</taxon>
        <taxon>Coscinodiscophyceae</taxon>
        <taxon>Chaetocerotophycidae</taxon>
        <taxon>Chaetocerotales</taxon>
        <taxon>Chaetocerotaceae</taxon>
        <taxon>Chaetoceros</taxon>
    </lineage>
</organism>
<protein>
    <recommendedName>
        <fullName evidence="4">Type 1 phosphatases regulator</fullName>
    </recommendedName>
</protein>
<name>A0AAD3DCW5_9STRA</name>
<dbReference type="GO" id="GO:0008157">
    <property type="term" value="F:protein phosphatase 1 binding"/>
    <property type="evidence" value="ECO:0007669"/>
    <property type="project" value="TreeGrafter"/>
</dbReference>
<gene>
    <name evidence="2" type="ORF">CTEN210_17526</name>
</gene>
<proteinExistence type="predicted"/>
<dbReference type="PANTHER" id="PTHR20835:SF0">
    <property type="entry name" value="E3 UBIQUITIN-PROTEIN LIGASE PPP1R11"/>
    <property type="match status" value="1"/>
</dbReference>
<feature type="region of interest" description="Disordered" evidence="1">
    <location>
        <begin position="1"/>
        <end position="34"/>
    </location>
</feature>
<evidence type="ECO:0008006" key="4">
    <source>
        <dbReference type="Google" id="ProtNLM"/>
    </source>
</evidence>
<dbReference type="Proteomes" id="UP001054902">
    <property type="component" value="Unassembled WGS sequence"/>
</dbReference>
<feature type="compositionally biased region" description="Polar residues" evidence="1">
    <location>
        <begin position="1"/>
        <end position="19"/>
    </location>
</feature>
<dbReference type="GO" id="GO:0005634">
    <property type="term" value="C:nucleus"/>
    <property type="evidence" value="ECO:0007669"/>
    <property type="project" value="TreeGrafter"/>
</dbReference>
<feature type="region of interest" description="Disordered" evidence="1">
    <location>
        <begin position="93"/>
        <end position="156"/>
    </location>
</feature>